<dbReference type="Proteomes" id="UP000054988">
    <property type="component" value="Unassembled WGS sequence"/>
</dbReference>
<comment type="caution">
    <text evidence="1">The sequence shown here is derived from an EMBL/GenBank/DDBJ whole genome shotgun (WGS) entry which is preliminary data.</text>
</comment>
<proteinExistence type="predicted"/>
<sequence>MIIPILTCTLQML</sequence>
<gene>
    <name evidence="1" type="ORF">WG66_8961</name>
</gene>
<accession>A0A0W0FPZ7</accession>
<evidence type="ECO:0000313" key="1">
    <source>
        <dbReference type="EMBL" id="KTB38463.1"/>
    </source>
</evidence>
<dbReference type="EMBL" id="LATX01001760">
    <property type="protein sequence ID" value="KTB38463.1"/>
    <property type="molecule type" value="Genomic_DNA"/>
</dbReference>
<evidence type="ECO:0000313" key="2">
    <source>
        <dbReference type="Proteomes" id="UP000054988"/>
    </source>
</evidence>
<name>A0A0W0FPZ7_MONRR</name>
<protein>
    <submittedName>
        <fullName evidence="1">Uncharacterized protein</fullName>
    </submittedName>
</protein>
<organism evidence="1 2">
    <name type="scientific">Moniliophthora roreri</name>
    <name type="common">Frosty pod rot fungus</name>
    <name type="synonym">Monilia roreri</name>
    <dbReference type="NCBI Taxonomy" id="221103"/>
    <lineage>
        <taxon>Eukaryota</taxon>
        <taxon>Fungi</taxon>
        <taxon>Dikarya</taxon>
        <taxon>Basidiomycota</taxon>
        <taxon>Agaricomycotina</taxon>
        <taxon>Agaricomycetes</taxon>
        <taxon>Agaricomycetidae</taxon>
        <taxon>Agaricales</taxon>
        <taxon>Marasmiineae</taxon>
        <taxon>Marasmiaceae</taxon>
        <taxon>Moniliophthora</taxon>
    </lineage>
</organism>
<reference evidence="1 2" key="1">
    <citation type="submission" date="2015-12" db="EMBL/GenBank/DDBJ databases">
        <title>Draft genome sequence of Moniliophthora roreri, the causal agent of frosty pod rot of cacao.</title>
        <authorList>
            <person name="Aime M.C."/>
            <person name="Diaz-Valderrama J.R."/>
            <person name="Kijpornyongpan T."/>
            <person name="Phillips-Mora W."/>
        </authorList>
    </citation>
    <scope>NUCLEOTIDE SEQUENCE [LARGE SCALE GENOMIC DNA]</scope>
    <source>
        <strain evidence="1 2">MCA 2952</strain>
    </source>
</reference>